<dbReference type="InterPro" id="IPR000477">
    <property type="entry name" value="RT_dom"/>
</dbReference>
<feature type="domain" description="Reverse transcriptase" evidence="1">
    <location>
        <begin position="358"/>
        <end position="578"/>
    </location>
</feature>
<evidence type="ECO:0000313" key="2">
    <source>
        <dbReference type="EMBL" id="KAL3683240.1"/>
    </source>
</evidence>
<dbReference type="Pfam" id="PF00078">
    <property type="entry name" value="RVT_1"/>
    <property type="match status" value="1"/>
</dbReference>
<proteinExistence type="predicted"/>
<dbReference type="EMBL" id="JBJQOH010000006">
    <property type="protein sequence ID" value="KAL3683240.1"/>
    <property type="molecule type" value="Genomic_DNA"/>
</dbReference>
<organism evidence="2 3">
    <name type="scientific">Riccia sorocarpa</name>
    <dbReference type="NCBI Taxonomy" id="122646"/>
    <lineage>
        <taxon>Eukaryota</taxon>
        <taxon>Viridiplantae</taxon>
        <taxon>Streptophyta</taxon>
        <taxon>Embryophyta</taxon>
        <taxon>Marchantiophyta</taxon>
        <taxon>Marchantiopsida</taxon>
        <taxon>Marchantiidae</taxon>
        <taxon>Marchantiales</taxon>
        <taxon>Ricciaceae</taxon>
        <taxon>Riccia</taxon>
    </lineage>
</organism>
<gene>
    <name evidence="2" type="ORF">R1sor_001262</name>
</gene>
<comment type="caution">
    <text evidence="2">The sequence shown here is derived from an EMBL/GenBank/DDBJ whole genome shotgun (WGS) entry which is preliminary data.</text>
</comment>
<evidence type="ECO:0000313" key="3">
    <source>
        <dbReference type="Proteomes" id="UP001633002"/>
    </source>
</evidence>
<sequence>MKEVTTADVVVEGGSELWRNADLILFAETWETTEDSKVEFQGFSRVASASKAKKFSVGRGFGGLAAWGRDNLGLDITVEKTDIKKQFICLRITGHRLVPSFIVFGYFAPWNAGVYEDLGEHDDRLARLSQEVLALTRFHDTDEFTFSSTQGESVVDYFKRDARMKKKSSRRLRLESEGRSRYEQEIEARTLAGVGMDEISTILIQAARKAFPPRVLKQRTWFDEECPRARDLALSNQSGFRAYMNLVRAKKRRWTHEKQVILTKELTNDPQSFWKRLHPKQPVVHLVEEDLRGYVEKLYYFSDAGGMPWVAGEGCIFRPEEVERELSKTRSRRADDLEGLSVELLKWCGPNTINLVLNLACSEGIPGNWVQRRVVPIYKAGPKREPNSYRTIMIASLFSKLLGRLLEARLSRWGEEHEVRAAAQTGFRKQFCTLDHALVPRILCEQARRTKRTLYVLFIDLKKAFDSVPRKLIWEHLISIGVPQELVNSVAALYQQVAIKVGDSSCDIASTLGVIQGCPLSLTLFGLFIDMLFWQIETGSIEASNELNVHTLIFADDVAILAHDGETLRTHIRSLEKF</sequence>
<accession>A0ABD3GYK9</accession>
<keyword evidence="3" id="KW-1185">Reference proteome</keyword>
<dbReference type="PANTHER" id="PTHR19446">
    <property type="entry name" value="REVERSE TRANSCRIPTASES"/>
    <property type="match status" value="1"/>
</dbReference>
<dbReference type="SUPFAM" id="SSF56672">
    <property type="entry name" value="DNA/RNA polymerases"/>
    <property type="match status" value="1"/>
</dbReference>
<dbReference type="AlphaFoldDB" id="A0ABD3GYK9"/>
<dbReference type="Proteomes" id="UP001633002">
    <property type="component" value="Unassembled WGS sequence"/>
</dbReference>
<reference evidence="2 3" key="1">
    <citation type="submission" date="2024-09" db="EMBL/GenBank/DDBJ databases">
        <title>Chromosome-scale assembly of Riccia sorocarpa.</title>
        <authorList>
            <person name="Paukszto L."/>
        </authorList>
    </citation>
    <scope>NUCLEOTIDE SEQUENCE [LARGE SCALE GENOMIC DNA]</scope>
    <source>
        <strain evidence="2">LP-2024</strain>
        <tissue evidence="2">Aerial parts of the thallus</tissue>
    </source>
</reference>
<protein>
    <recommendedName>
        <fullName evidence="1">Reverse transcriptase domain-containing protein</fullName>
    </recommendedName>
</protein>
<dbReference type="InterPro" id="IPR043502">
    <property type="entry name" value="DNA/RNA_pol_sf"/>
</dbReference>
<dbReference type="PROSITE" id="PS50878">
    <property type="entry name" value="RT_POL"/>
    <property type="match status" value="1"/>
</dbReference>
<evidence type="ECO:0000259" key="1">
    <source>
        <dbReference type="PROSITE" id="PS50878"/>
    </source>
</evidence>
<name>A0ABD3GYK9_9MARC</name>
<dbReference type="CDD" id="cd01650">
    <property type="entry name" value="RT_nLTR_like"/>
    <property type="match status" value="1"/>
</dbReference>